<keyword evidence="1" id="KW-0472">Membrane</keyword>
<feature type="transmembrane region" description="Helical" evidence="1">
    <location>
        <begin position="12"/>
        <end position="31"/>
    </location>
</feature>
<protein>
    <submittedName>
        <fullName evidence="2">Uncharacterized protein</fullName>
    </submittedName>
</protein>
<sequence length="110" mass="11276">MEDQHPTRWGFVGGYFVAVCLLMIVAILQPVSSGRVAVFAAPWSDRSAVEIIAAAGGSIVSTSESGMIAMSEADHSGFVSSLYANGAIFVGSAVAIAACLNLPWATGAIQ</sequence>
<comment type="caution">
    <text evidence="2">The sequence shown here is derived from an EMBL/GenBank/DDBJ whole genome shotgun (WGS) entry which is preliminary data.</text>
</comment>
<evidence type="ECO:0000313" key="2">
    <source>
        <dbReference type="EMBL" id="GGB45525.1"/>
    </source>
</evidence>
<dbReference type="AlphaFoldDB" id="A0A916THS8"/>
<gene>
    <name evidence="2" type="ORF">GCM10011316_16980</name>
</gene>
<dbReference type="EMBL" id="BMFA01000004">
    <property type="protein sequence ID" value="GGB45525.1"/>
    <property type="molecule type" value="Genomic_DNA"/>
</dbReference>
<feature type="transmembrane region" description="Helical" evidence="1">
    <location>
        <begin position="82"/>
        <end position="104"/>
    </location>
</feature>
<keyword evidence="1" id="KW-0812">Transmembrane</keyword>
<name>A0A916THS8_9HYPH</name>
<dbReference type="OrthoDB" id="8389669at2"/>
<reference evidence="2" key="1">
    <citation type="journal article" date="2014" name="Int. J. Syst. Evol. Microbiol.">
        <title>Complete genome sequence of Corynebacterium casei LMG S-19264T (=DSM 44701T), isolated from a smear-ripened cheese.</title>
        <authorList>
            <consortium name="US DOE Joint Genome Institute (JGI-PGF)"/>
            <person name="Walter F."/>
            <person name="Albersmeier A."/>
            <person name="Kalinowski J."/>
            <person name="Ruckert C."/>
        </authorList>
    </citation>
    <scope>NUCLEOTIDE SEQUENCE</scope>
    <source>
        <strain evidence="2">CGMCC 1.12426</strain>
    </source>
</reference>
<evidence type="ECO:0000313" key="3">
    <source>
        <dbReference type="Proteomes" id="UP000605148"/>
    </source>
</evidence>
<organism evidence="2 3">
    <name type="scientific">Roseibium aquae</name>
    <dbReference type="NCBI Taxonomy" id="1323746"/>
    <lineage>
        <taxon>Bacteria</taxon>
        <taxon>Pseudomonadati</taxon>
        <taxon>Pseudomonadota</taxon>
        <taxon>Alphaproteobacteria</taxon>
        <taxon>Hyphomicrobiales</taxon>
        <taxon>Stappiaceae</taxon>
        <taxon>Roseibium</taxon>
    </lineage>
</organism>
<reference evidence="2" key="2">
    <citation type="submission" date="2020-09" db="EMBL/GenBank/DDBJ databases">
        <authorList>
            <person name="Sun Q."/>
            <person name="Zhou Y."/>
        </authorList>
    </citation>
    <scope>NUCLEOTIDE SEQUENCE</scope>
    <source>
        <strain evidence="2">CGMCC 1.12426</strain>
    </source>
</reference>
<dbReference type="RefSeq" id="WP_150495589.1">
    <property type="nucleotide sequence ID" value="NZ_BMFA01000004.1"/>
</dbReference>
<dbReference type="Proteomes" id="UP000605148">
    <property type="component" value="Unassembled WGS sequence"/>
</dbReference>
<evidence type="ECO:0000256" key="1">
    <source>
        <dbReference type="SAM" id="Phobius"/>
    </source>
</evidence>
<keyword evidence="1" id="KW-1133">Transmembrane helix</keyword>
<keyword evidence="3" id="KW-1185">Reference proteome</keyword>
<accession>A0A916THS8</accession>
<proteinExistence type="predicted"/>